<dbReference type="Proteomes" id="UP000425960">
    <property type="component" value="Chromosome"/>
</dbReference>
<dbReference type="EMBL" id="AP021876">
    <property type="protein sequence ID" value="BBO80181.1"/>
    <property type="molecule type" value="Genomic_DNA"/>
</dbReference>
<sequence length="152" mass="17288">MAEKGDKARLYDVAMRMYREGSSLTEISETLEVSRQTLSQWKADSKRPSDEMDEWDRARSQKRNNVQRLRDLFDRELTALEEMKAGRIPPGNFDAISKLGALVMKWEQREKDIRKQAQAEAAAAVEVEARRQGASGATIDALRKAIMTELSV</sequence>
<dbReference type="Gene3D" id="1.10.10.60">
    <property type="entry name" value="Homeodomain-like"/>
    <property type="match status" value="1"/>
</dbReference>
<evidence type="ECO:0000313" key="3">
    <source>
        <dbReference type="EMBL" id="BBO84487.1"/>
    </source>
</evidence>
<name>A0A5K7ZW51_9BACT</name>
<evidence type="ECO:0000313" key="2">
    <source>
        <dbReference type="EMBL" id="BBO80181.1"/>
    </source>
</evidence>
<gene>
    <name evidence="2" type="ORF">DSCO28_07470</name>
    <name evidence="3" type="ORF">DSCO28_50530</name>
</gene>
<feature type="compositionally biased region" description="Basic and acidic residues" evidence="1">
    <location>
        <begin position="43"/>
        <end position="59"/>
    </location>
</feature>
<proteinExistence type="predicted"/>
<dbReference type="RefSeq" id="WP_155321201.1">
    <property type="nucleotide sequence ID" value="NZ_AP021876.1"/>
</dbReference>
<evidence type="ECO:0000256" key="1">
    <source>
        <dbReference type="SAM" id="MobiDB-lite"/>
    </source>
</evidence>
<feature type="region of interest" description="Disordered" evidence="1">
    <location>
        <begin position="37"/>
        <end position="61"/>
    </location>
</feature>
<evidence type="ECO:0000313" key="4">
    <source>
        <dbReference type="Proteomes" id="UP000425960"/>
    </source>
</evidence>
<protein>
    <submittedName>
        <fullName evidence="3">Uncharacterized protein</fullName>
    </submittedName>
</protein>
<dbReference type="EMBL" id="AP021876">
    <property type="protein sequence ID" value="BBO84487.1"/>
    <property type="molecule type" value="Genomic_DNA"/>
</dbReference>
<dbReference type="KEGG" id="dov:DSCO28_50530"/>
<dbReference type="AlphaFoldDB" id="A0A5K7ZW51"/>
<reference evidence="3 4" key="1">
    <citation type="submission" date="2019-11" db="EMBL/GenBank/DDBJ databases">
        <title>Comparative genomics of hydrocarbon-degrading Desulfosarcina strains.</title>
        <authorList>
            <person name="Watanabe M."/>
            <person name="Kojima H."/>
            <person name="Fukui M."/>
        </authorList>
    </citation>
    <scope>NUCLEOTIDE SEQUENCE [LARGE SCALE GENOMIC DNA]</scope>
    <source>
        <strain evidence="3 4">28bB2T</strain>
    </source>
</reference>
<organism evidence="3 4">
    <name type="scientific">Desulfosarcina ovata subsp. sediminis</name>
    <dbReference type="NCBI Taxonomy" id="885957"/>
    <lineage>
        <taxon>Bacteria</taxon>
        <taxon>Pseudomonadati</taxon>
        <taxon>Thermodesulfobacteriota</taxon>
        <taxon>Desulfobacteria</taxon>
        <taxon>Desulfobacterales</taxon>
        <taxon>Desulfosarcinaceae</taxon>
        <taxon>Desulfosarcina</taxon>
    </lineage>
</organism>
<accession>A0A5K7ZW51</accession>
<dbReference type="KEGG" id="dov:DSCO28_07470"/>